<dbReference type="InterPro" id="IPR017850">
    <property type="entry name" value="Alkaline_phosphatase_core_sf"/>
</dbReference>
<dbReference type="InterPro" id="IPR002591">
    <property type="entry name" value="Phosphodiest/P_Trfase"/>
</dbReference>
<dbReference type="AlphaFoldDB" id="A0A4V2FQD6"/>
<feature type="transmembrane region" description="Helical" evidence="2">
    <location>
        <begin position="23"/>
        <end position="40"/>
    </location>
</feature>
<name>A0A4V2FQD6_PSEST</name>
<keyword evidence="2" id="KW-0812">Transmembrane</keyword>
<dbReference type="Pfam" id="PF01663">
    <property type="entry name" value="Phosphodiest"/>
    <property type="match status" value="1"/>
</dbReference>
<keyword evidence="2" id="KW-0472">Membrane</keyword>
<keyword evidence="4" id="KW-1185">Reference proteome</keyword>
<dbReference type="EMBL" id="SHKL01000001">
    <property type="protein sequence ID" value="RZT84390.1"/>
    <property type="molecule type" value="Genomic_DNA"/>
</dbReference>
<sequence length="711" mass="75727">MTPTPDRGRQPEPGRLVRGGRSLARVLLVWLTATVTLWVLDDALSGFAMEHWWLAPVCALLLGLLAAVVWPLVMRVALPVAVYTFGLGGLVLLAVAVVAVFSVVPGVTLAGPVEALAVVLGTAVATVLVSALLAIDTDEIFFRRTGRRARRHVAGGASPSPGVLFLQVDGLGLPTLRRAVRDGTMPTLARWLADGSHHLAGWHTDWSAQTGASQCGILHGDNDDVVGFRWYEKDRRRVVTCSSPGDAAEIERRHSDGHGLLSQDGAGRGNLFTGDAAHVSLTLSAVPLLTRARGGRVRRDRIGAGYYAYFANPVNAVRTFVAALADVVRELVDAARQRRADVRPRIRRGGLYPLARAGTTVVARDVLVSALIEDMLAGRPVAYADFVGYDEVAHHSGIERADALHVLRTIDQQIGRLARAAELAPRPYELVVLSDHGQTQGQAFTDRFGESVEHLVGRLCGEPGDDPAGEEPPEPVRAPRSADGWQLGATLAEAGSGVGPVARLLTARRTHADRVAARTAPERPASRAAPDVLVLASGHTALVSFTAVEGRASLERVERRYPDLLPGLVDHPGVGFLLVRGEHDGPMVLGRDGTHRLSDGVVTGEDPLEPYGPHAAALVARMDGFTHCADLMVNSRYDPVREDASPFEPHVGSHGGLGGPQNDAFVLYPAGWSGPETEIVGAEALHRVLRGWLTDLGHLNAVEAGEARTSG</sequence>
<reference evidence="3 4" key="1">
    <citation type="submission" date="2019-02" db="EMBL/GenBank/DDBJ databases">
        <title>Sequencing the genomes of 1000 actinobacteria strains.</title>
        <authorList>
            <person name="Klenk H.-P."/>
        </authorList>
    </citation>
    <scope>NUCLEOTIDE SEQUENCE [LARGE SCALE GENOMIC DNA]</scope>
    <source>
        <strain evidence="3 4">DSM 45779</strain>
    </source>
</reference>
<evidence type="ECO:0000313" key="4">
    <source>
        <dbReference type="Proteomes" id="UP000291591"/>
    </source>
</evidence>
<dbReference type="RefSeq" id="WP_242622923.1">
    <property type="nucleotide sequence ID" value="NZ_SHKL01000001.1"/>
</dbReference>
<proteinExistence type="predicted"/>
<dbReference type="InterPro" id="IPR007165">
    <property type="entry name" value="Phage_holin_4_2"/>
</dbReference>
<organism evidence="3 4">
    <name type="scientific">Pseudonocardia sediminis</name>
    <dbReference type="NCBI Taxonomy" id="1397368"/>
    <lineage>
        <taxon>Bacteria</taxon>
        <taxon>Bacillati</taxon>
        <taxon>Actinomycetota</taxon>
        <taxon>Actinomycetes</taxon>
        <taxon>Pseudonocardiales</taxon>
        <taxon>Pseudonocardiaceae</taxon>
        <taxon>Pseudonocardia</taxon>
    </lineage>
</organism>
<dbReference type="Gene3D" id="3.40.720.10">
    <property type="entry name" value="Alkaline Phosphatase, subunit A"/>
    <property type="match status" value="1"/>
</dbReference>
<dbReference type="SUPFAM" id="SSF53649">
    <property type="entry name" value="Alkaline phosphatase-like"/>
    <property type="match status" value="1"/>
</dbReference>
<evidence type="ECO:0000256" key="1">
    <source>
        <dbReference type="SAM" id="MobiDB-lite"/>
    </source>
</evidence>
<evidence type="ECO:0000313" key="3">
    <source>
        <dbReference type="EMBL" id="RZT84390.1"/>
    </source>
</evidence>
<feature type="transmembrane region" description="Helical" evidence="2">
    <location>
        <begin position="80"/>
        <end position="103"/>
    </location>
</feature>
<dbReference type="Proteomes" id="UP000291591">
    <property type="component" value="Unassembled WGS sequence"/>
</dbReference>
<feature type="compositionally biased region" description="Acidic residues" evidence="1">
    <location>
        <begin position="463"/>
        <end position="473"/>
    </location>
</feature>
<evidence type="ECO:0000256" key="2">
    <source>
        <dbReference type="SAM" id="Phobius"/>
    </source>
</evidence>
<gene>
    <name evidence="3" type="ORF">EV383_1230</name>
</gene>
<feature type="region of interest" description="Disordered" evidence="1">
    <location>
        <begin position="460"/>
        <end position="481"/>
    </location>
</feature>
<dbReference type="Pfam" id="PF04020">
    <property type="entry name" value="Phage_holin_4_2"/>
    <property type="match status" value="1"/>
</dbReference>
<feature type="transmembrane region" description="Helical" evidence="2">
    <location>
        <begin position="52"/>
        <end position="73"/>
    </location>
</feature>
<accession>A0A4V2FQD6</accession>
<keyword evidence="2" id="KW-1133">Transmembrane helix</keyword>
<feature type="transmembrane region" description="Helical" evidence="2">
    <location>
        <begin position="115"/>
        <end position="135"/>
    </location>
</feature>
<protein>
    <submittedName>
        <fullName evidence="3">Uncharacterized membrane protein YvlD (DUF360 family)</fullName>
    </submittedName>
</protein>
<comment type="caution">
    <text evidence="3">The sequence shown here is derived from an EMBL/GenBank/DDBJ whole genome shotgun (WGS) entry which is preliminary data.</text>
</comment>